<dbReference type="InterPro" id="IPR011050">
    <property type="entry name" value="Pectin_lyase_fold/virulence"/>
</dbReference>
<gene>
    <name evidence="2" type="ORF">Amal_01756</name>
</gene>
<dbReference type="GO" id="GO:0016829">
    <property type="term" value="F:lyase activity"/>
    <property type="evidence" value="ECO:0007669"/>
    <property type="project" value="UniProtKB-KW"/>
</dbReference>
<sequence length="466" mass="48309">MADTTPSTPYGAPYFSSVKADNIDPESNIGSGPDAMPLKGVVKQVTGAVQSAGGNASKTMALPLIATNPRALDVIFSDVVNALDFGVTTDSADNAAGLQAAINAAVNSGKCLYIPSGVYKYTPPLVIPGPLHITGDGCLPLFGSLYQDAISDAINIPMVDPYFSGTVLRPSSNGQSAFVCSAAGISVSGDNFGVSFQTPFTGTGHMLDFQPADASNGKADMGLMGATWRNVGLYGHDGDHYMFNLVNPLYNTFDSCKAFGGGFSHLHATINGGNSLFMRTLSMVIVGGAAHGYAFSTKDNGQAMQLITMLGVQCITDSQPHDAGIAPSPPTNAQSLIHCDPNCHQFAIVAPDLETTVSSFSVFPPDSTFVDRVSGGLSTGITYAGSGSPSFAKDFLQGGAEFQCGVVAATETTGTVTFPDAYYHSTPVVNLEGYGVDAKLSAAPEWNQFSYELSAPGSFGWTAVGR</sequence>
<dbReference type="PATRIC" id="fig|178901.10.peg.1822"/>
<evidence type="ECO:0000259" key="1">
    <source>
        <dbReference type="Pfam" id="PF12708"/>
    </source>
</evidence>
<dbReference type="STRING" id="178901.AmDm5_1878"/>
<feature type="domain" description="Rhamnogalacturonase A/B/Epimerase-like pectate lyase" evidence="1">
    <location>
        <begin position="80"/>
        <end position="140"/>
    </location>
</feature>
<comment type="caution">
    <text evidence="2">The sequence shown here is derived from an EMBL/GenBank/DDBJ whole genome shotgun (WGS) entry which is preliminary data.</text>
</comment>
<protein>
    <submittedName>
        <fullName evidence="2">Pectate lyase superfamily protein</fullName>
    </submittedName>
</protein>
<dbReference type="InterPro" id="IPR024535">
    <property type="entry name" value="RHGA/B-epi-like_pectate_lyase"/>
</dbReference>
<dbReference type="Proteomes" id="UP000077349">
    <property type="component" value="Unassembled WGS sequence"/>
</dbReference>
<proteinExistence type="predicted"/>
<dbReference type="InterPro" id="IPR012334">
    <property type="entry name" value="Pectin_lyas_fold"/>
</dbReference>
<dbReference type="SUPFAM" id="SSF51126">
    <property type="entry name" value="Pectin lyase-like"/>
    <property type="match status" value="1"/>
</dbReference>
<dbReference type="EMBL" id="LVHD01000018">
    <property type="protein sequence ID" value="OAG75986.1"/>
    <property type="molecule type" value="Genomic_DNA"/>
</dbReference>
<name>A0A087PKH3_9PROT</name>
<dbReference type="AlphaFoldDB" id="A0A087PKH3"/>
<keyword evidence="2" id="KW-0456">Lyase</keyword>
<organism evidence="2 3">
    <name type="scientific">Acetobacter malorum</name>
    <dbReference type="NCBI Taxonomy" id="178901"/>
    <lineage>
        <taxon>Bacteria</taxon>
        <taxon>Pseudomonadati</taxon>
        <taxon>Pseudomonadota</taxon>
        <taxon>Alphaproteobacteria</taxon>
        <taxon>Acetobacterales</taxon>
        <taxon>Acetobacteraceae</taxon>
        <taxon>Acetobacter</taxon>
    </lineage>
</organism>
<dbReference type="Gene3D" id="2.160.20.10">
    <property type="entry name" value="Single-stranded right-handed beta-helix, Pectin lyase-like"/>
    <property type="match status" value="1"/>
</dbReference>
<reference evidence="2 3" key="1">
    <citation type="submission" date="2016-03" db="EMBL/GenBank/DDBJ databases">
        <title>Draft genome sequence of Acetobacter malorum CECT 7742, a strain isolated from strawberry vinegar.</title>
        <authorList>
            <person name="Sainz F."/>
            <person name="Mas A."/>
            <person name="Torija M.J."/>
        </authorList>
    </citation>
    <scope>NUCLEOTIDE SEQUENCE [LARGE SCALE GENOMIC DNA]</scope>
    <source>
        <strain evidence="2 3">CECT 7742</strain>
    </source>
</reference>
<accession>A0A087PKH3</accession>
<evidence type="ECO:0000313" key="2">
    <source>
        <dbReference type="EMBL" id="OAG75986.1"/>
    </source>
</evidence>
<evidence type="ECO:0000313" key="3">
    <source>
        <dbReference type="Proteomes" id="UP000077349"/>
    </source>
</evidence>
<dbReference type="Pfam" id="PF12708">
    <property type="entry name" value="Pect-lyase_RHGA_epim"/>
    <property type="match status" value="1"/>
</dbReference>